<protein>
    <submittedName>
        <fullName evidence="1">Uncharacterized protein</fullName>
    </submittedName>
</protein>
<proteinExistence type="predicted"/>
<reference evidence="1" key="1">
    <citation type="journal article" date="2021" name="Proc. Natl. Acad. Sci. U.S.A.">
        <title>A Catalog of Tens of Thousands of Viruses from Human Metagenomes Reveals Hidden Associations with Chronic Diseases.</title>
        <authorList>
            <person name="Tisza M.J."/>
            <person name="Buck C.B."/>
        </authorList>
    </citation>
    <scope>NUCLEOTIDE SEQUENCE</scope>
    <source>
        <strain evidence="1">CtPuP5</strain>
    </source>
</reference>
<accession>A0A8S5LA10</accession>
<sequence>MEQKREYRQERFQFVLSVNDNIICQRYFRINGFNEDSLNSLELKETIDEITTGIISSIPLQGMDVCLTGMDRGLINSDLVSKSRVYLWYTNNKMPMKLTGFENPAEATYIEYANAEADMEEWVGKMQNPWEITFKFSFLVDEREVCTRIWDGSAYPKYVRDSVDITNKKSSYENEDVNRLSFSVNLIRHMTIDKSDLVYSIIEKFCDVLSSTYTKQYYYTKVLNYGNGKQKSKHGKKTYHLNNKYYINSLEKLYAKKTKEYMDSLYPSRKECEYYNNCL</sequence>
<dbReference type="EMBL" id="BK014662">
    <property type="protein sequence ID" value="DAD66780.1"/>
    <property type="molecule type" value="Genomic_DNA"/>
</dbReference>
<evidence type="ECO:0000313" key="1">
    <source>
        <dbReference type="EMBL" id="DAD66780.1"/>
    </source>
</evidence>
<organism evidence="1">
    <name type="scientific">Myoviridae sp. ctPuP5</name>
    <dbReference type="NCBI Taxonomy" id="2823543"/>
    <lineage>
        <taxon>Viruses</taxon>
        <taxon>Duplodnaviria</taxon>
        <taxon>Heunggongvirae</taxon>
        <taxon>Uroviricota</taxon>
        <taxon>Caudoviricetes</taxon>
    </lineage>
</organism>
<name>A0A8S5LA10_9CAUD</name>